<dbReference type="GO" id="GO:0031930">
    <property type="term" value="P:mitochondria-nucleus signaling pathway"/>
    <property type="evidence" value="ECO:0007669"/>
    <property type="project" value="TreeGrafter"/>
</dbReference>
<protein>
    <recommendedName>
        <fullName evidence="2">Nitrogen regulatory protein areA GATA-like domain-containing protein</fullName>
    </recommendedName>
</protein>
<feature type="compositionally biased region" description="Low complexity" evidence="1">
    <location>
        <begin position="190"/>
        <end position="207"/>
    </location>
</feature>
<feature type="compositionally biased region" description="Polar residues" evidence="1">
    <location>
        <begin position="223"/>
        <end position="240"/>
    </location>
</feature>
<dbReference type="OrthoDB" id="515401at2759"/>
<dbReference type="InterPro" id="IPR013860">
    <property type="entry name" value="AreA_GATA"/>
</dbReference>
<evidence type="ECO:0000256" key="1">
    <source>
        <dbReference type="SAM" id="MobiDB-lite"/>
    </source>
</evidence>
<evidence type="ECO:0000313" key="4">
    <source>
        <dbReference type="Proteomes" id="UP000654370"/>
    </source>
</evidence>
<evidence type="ECO:0000313" key="3">
    <source>
        <dbReference type="EMBL" id="KAG2179003.1"/>
    </source>
</evidence>
<reference evidence="3" key="1">
    <citation type="submission" date="2020-12" db="EMBL/GenBank/DDBJ databases">
        <title>Metabolic potential, ecology and presence of endohyphal bacteria is reflected in genomic diversity of Mucoromycotina.</title>
        <authorList>
            <person name="Muszewska A."/>
            <person name="Okrasinska A."/>
            <person name="Steczkiewicz K."/>
            <person name="Drgas O."/>
            <person name="Orlowska M."/>
            <person name="Perlinska-Lenart U."/>
            <person name="Aleksandrzak-Piekarczyk T."/>
            <person name="Szatraj K."/>
            <person name="Zielenkiewicz U."/>
            <person name="Pilsyk S."/>
            <person name="Malc E."/>
            <person name="Mieczkowski P."/>
            <person name="Kruszewska J.S."/>
            <person name="Biernat P."/>
            <person name="Pawlowska J."/>
        </authorList>
    </citation>
    <scope>NUCLEOTIDE SEQUENCE</scope>
    <source>
        <strain evidence="3">WA0000067209</strain>
    </source>
</reference>
<dbReference type="AlphaFoldDB" id="A0A8H7UGG8"/>
<feature type="compositionally biased region" description="Basic and acidic residues" evidence="1">
    <location>
        <begin position="175"/>
        <end position="189"/>
    </location>
</feature>
<dbReference type="Proteomes" id="UP000654370">
    <property type="component" value="Unassembled WGS sequence"/>
</dbReference>
<dbReference type="EMBL" id="JAEPQZ010000007">
    <property type="protein sequence ID" value="KAG2179003.1"/>
    <property type="molecule type" value="Genomic_DNA"/>
</dbReference>
<sequence length="314" mass="35309">MEQPLLALTLHSMDNNSIDVSDLWTVFTRCKDSIQHGRRLENMSWRLWYRQTTRGSLSQASLDTTTTPQISTQPVVEEPPSPVASFKEIVSTFGSTDDQLIPTKYTLSKSKPQVETSVPQTTITTTTTTTTTTTSFSDADARHNTGKFFIPSDSEDSDDEEVPVYRTRHRRRKAERSESPKVSDWDSDYRCSGSSSSSTYSTPASPCDLPEPAGNYFAKRTQHQPTPQKSLLSSMLATNPNPEPPKFLRRTRAPVYHDLNQLADRHQEPCLSESLKTNLIRENSTSGRPYQLQPDQPRVVDPSIMAMGWSDLAF</sequence>
<dbReference type="PANTHER" id="PTHR28014">
    <property type="entry name" value="NEGATIVE REGULATOR OF RAS-CAMP PATHWAY"/>
    <property type="match status" value="1"/>
</dbReference>
<feature type="region of interest" description="Disordered" evidence="1">
    <location>
        <begin position="59"/>
        <end position="80"/>
    </location>
</feature>
<dbReference type="GO" id="GO:0000122">
    <property type="term" value="P:negative regulation of transcription by RNA polymerase II"/>
    <property type="evidence" value="ECO:0007669"/>
    <property type="project" value="TreeGrafter"/>
</dbReference>
<proteinExistence type="predicted"/>
<organism evidence="3 4">
    <name type="scientific">Mortierella isabellina</name>
    <name type="common">Filamentous fungus</name>
    <name type="synonym">Umbelopsis isabellina</name>
    <dbReference type="NCBI Taxonomy" id="91625"/>
    <lineage>
        <taxon>Eukaryota</taxon>
        <taxon>Fungi</taxon>
        <taxon>Fungi incertae sedis</taxon>
        <taxon>Mucoromycota</taxon>
        <taxon>Mucoromycotina</taxon>
        <taxon>Umbelopsidomycetes</taxon>
        <taxon>Umbelopsidales</taxon>
        <taxon>Umbelopsidaceae</taxon>
        <taxon>Umbelopsis</taxon>
    </lineage>
</organism>
<dbReference type="PANTHER" id="PTHR28014:SF1">
    <property type="entry name" value="NEGATIVE REGULATOR OF RAS-CAMP PATHWAY"/>
    <property type="match status" value="1"/>
</dbReference>
<feature type="domain" description="Nitrogen regulatory protein areA GATA-like" evidence="2">
    <location>
        <begin position="23"/>
        <end position="50"/>
    </location>
</feature>
<accession>A0A8H7UGG8</accession>
<dbReference type="Pfam" id="PF08550">
    <property type="entry name" value="GATA_AreA"/>
    <property type="match status" value="1"/>
</dbReference>
<dbReference type="InterPro" id="IPR053043">
    <property type="entry name" value="Ras-cAMP_regulatory"/>
</dbReference>
<feature type="compositionally biased region" description="Polar residues" evidence="1">
    <location>
        <begin position="59"/>
        <end position="73"/>
    </location>
</feature>
<feature type="region of interest" description="Disordered" evidence="1">
    <location>
        <begin position="128"/>
        <end position="248"/>
    </location>
</feature>
<feature type="compositionally biased region" description="Acidic residues" evidence="1">
    <location>
        <begin position="153"/>
        <end position="162"/>
    </location>
</feature>
<evidence type="ECO:0000259" key="2">
    <source>
        <dbReference type="Pfam" id="PF08550"/>
    </source>
</evidence>
<name>A0A8H7UGG8_MORIS</name>
<gene>
    <name evidence="3" type="ORF">INT43_001852</name>
</gene>
<dbReference type="GO" id="GO:0005737">
    <property type="term" value="C:cytoplasm"/>
    <property type="evidence" value="ECO:0007669"/>
    <property type="project" value="TreeGrafter"/>
</dbReference>
<dbReference type="GO" id="GO:0006808">
    <property type="term" value="P:regulation of nitrogen utilization"/>
    <property type="evidence" value="ECO:0007669"/>
    <property type="project" value="TreeGrafter"/>
</dbReference>
<comment type="caution">
    <text evidence="3">The sequence shown here is derived from an EMBL/GenBank/DDBJ whole genome shotgun (WGS) entry which is preliminary data.</text>
</comment>
<keyword evidence="4" id="KW-1185">Reference proteome</keyword>